<sequence length="93" mass="10070">MAAPCQSPVLGASAIFLLFVAMQTRGRLAIGAWALFPPQFRQREVTVSTEDLPERTIAAFAEASSFTQGRIERHLASHGGIIPSAPLHIEEIL</sequence>
<evidence type="ECO:0000313" key="1">
    <source>
        <dbReference type="EMBL" id="QEA15675.1"/>
    </source>
</evidence>
<dbReference type="KEGG" id="ngf:FRF71_05735"/>
<keyword evidence="2" id="KW-1185">Reference proteome</keyword>
<organism evidence="1 2">
    <name type="scientific">Novosphingobium ginsenosidimutans</name>
    <dbReference type="NCBI Taxonomy" id="1176536"/>
    <lineage>
        <taxon>Bacteria</taxon>
        <taxon>Pseudomonadati</taxon>
        <taxon>Pseudomonadota</taxon>
        <taxon>Alphaproteobacteria</taxon>
        <taxon>Sphingomonadales</taxon>
        <taxon>Sphingomonadaceae</taxon>
        <taxon>Novosphingobium</taxon>
    </lineage>
</organism>
<reference evidence="1 2" key="1">
    <citation type="journal article" date="2013" name="J. Microbiol. Biotechnol.">
        <title>Novosphingobium ginsenosidimutans sp. nov., with the ability to convert ginsenoside.</title>
        <authorList>
            <person name="Kim J.K."/>
            <person name="He D."/>
            <person name="Liu Q.M."/>
            <person name="Park H.Y."/>
            <person name="Jung M.S."/>
            <person name="Yoon M.H."/>
            <person name="Kim S.C."/>
            <person name="Im W.T."/>
        </authorList>
    </citation>
    <scope>NUCLEOTIDE SEQUENCE [LARGE SCALE GENOMIC DNA]</scope>
    <source>
        <strain evidence="1 2">FW-6</strain>
    </source>
</reference>
<dbReference type="Proteomes" id="UP000321172">
    <property type="component" value="Chromosome"/>
</dbReference>
<dbReference type="EMBL" id="CP042345">
    <property type="protein sequence ID" value="QEA15675.1"/>
    <property type="molecule type" value="Genomic_DNA"/>
</dbReference>
<dbReference type="AlphaFoldDB" id="A0A5B8S5I3"/>
<protein>
    <submittedName>
        <fullName evidence="1">Uncharacterized protein</fullName>
    </submittedName>
</protein>
<gene>
    <name evidence="1" type="ORF">FRF71_05735</name>
</gene>
<dbReference type="RefSeq" id="WP_147089653.1">
    <property type="nucleotide sequence ID" value="NZ_BAABJD010000001.1"/>
</dbReference>
<proteinExistence type="predicted"/>
<evidence type="ECO:0000313" key="2">
    <source>
        <dbReference type="Proteomes" id="UP000321172"/>
    </source>
</evidence>
<accession>A0A5B8S5I3</accession>
<name>A0A5B8S5I3_9SPHN</name>